<dbReference type="SUPFAM" id="SSF46689">
    <property type="entry name" value="Homeodomain-like"/>
    <property type="match status" value="1"/>
</dbReference>
<proteinExistence type="predicted"/>
<evidence type="ECO:0000256" key="3">
    <source>
        <dbReference type="ARBA" id="ARBA00023163"/>
    </source>
</evidence>
<keyword evidence="8" id="KW-1185">Reference proteome</keyword>
<dbReference type="InterPro" id="IPR001647">
    <property type="entry name" value="HTH_TetR"/>
</dbReference>
<sequence length="235" mass="26238">MWVTASCGSDLIHHNNGIECTMTAIREKKVGRRSKPSSRVGRRPSTTRGQISDIGIELFATQGFDETSVDEIAEAAGIARRTFFRYFPSKNAVPWGDFDEQLAALRALLAALPTDITLADGIRSALLQFNTFPEDEKPVHRQRMALILRNSALQSYSMLMYEDWRGVIAEYVAGRTNWAPDDHFPRTVGWMVLGVAMSAYEQWLTDEQLELADLLSEGMTALYSGLDALASKEQT</sequence>
<dbReference type="NCBIfam" id="TIGR03968">
    <property type="entry name" value="mycofact_TetR"/>
    <property type="match status" value="1"/>
</dbReference>
<dbReference type="InterPro" id="IPR050109">
    <property type="entry name" value="HTH-type_TetR-like_transc_reg"/>
</dbReference>
<protein>
    <submittedName>
        <fullName evidence="7">Mycofactocin system transcriptional regulator</fullName>
    </submittedName>
</protein>
<gene>
    <name evidence="7" type="ORF">SAMN05421642_1186</name>
</gene>
<evidence type="ECO:0000256" key="1">
    <source>
        <dbReference type="ARBA" id="ARBA00023015"/>
    </source>
</evidence>
<dbReference type="GO" id="GO:0003700">
    <property type="term" value="F:DNA-binding transcription factor activity"/>
    <property type="evidence" value="ECO:0007669"/>
    <property type="project" value="TreeGrafter"/>
</dbReference>
<accession>A0A239MET6</accession>
<dbReference type="PROSITE" id="PS01081">
    <property type="entry name" value="HTH_TETR_1"/>
    <property type="match status" value="1"/>
</dbReference>
<dbReference type="STRING" id="398843.A3K89_14435"/>
<evidence type="ECO:0000256" key="4">
    <source>
        <dbReference type="PROSITE-ProRule" id="PRU00335"/>
    </source>
</evidence>
<dbReference type="Proteomes" id="UP000198327">
    <property type="component" value="Unassembled WGS sequence"/>
</dbReference>
<feature type="DNA-binding region" description="H-T-H motif" evidence="4">
    <location>
        <begin position="68"/>
        <end position="87"/>
    </location>
</feature>
<dbReference type="Gene3D" id="1.10.10.60">
    <property type="entry name" value="Homeodomain-like"/>
    <property type="match status" value="1"/>
</dbReference>
<keyword evidence="1" id="KW-0805">Transcription regulation</keyword>
<dbReference type="PROSITE" id="PS50977">
    <property type="entry name" value="HTH_TETR_2"/>
    <property type="match status" value="1"/>
</dbReference>
<dbReference type="PANTHER" id="PTHR30055">
    <property type="entry name" value="HTH-TYPE TRANSCRIPTIONAL REGULATOR RUTR"/>
    <property type="match status" value="1"/>
</dbReference>
<dbReference type="PANTHER" id="PTHR30055:SF238">
    <property type="entry name" value="MYCOFACTOCIN BIOSYNTHESIS TRANSCRIPTIONAL REGULATOR MFTR-RELATED"/>
    <property type="match status" value="1"/>
</dbReference>
<feature type="domain" description="HTH tetR-type" evidence="6">
    <location>
        <begin position="45"/>
        <end position="105"/>
    </location>
</feature>
<dbReference type="InterPro" id="IPR041347">
    <property type="entry name" value="MftR_C"/>
</dbReference>
<keyword evidence="2 4" id="KW-0238">DNA-binding</keyword>
<evidence type="ECO:0000256" key="2">
    <source>
        <dbReference type="ARBA" id="ARBA00023125"/>
    </source>
</evidence>
<organism evidence="7 8">
    <name type="scientific">Rhodococcoides kyotonense</name>
    <dbReference type="NCBI Taxonomy" id="398843"/>
    <lineage>
        <taxon>Bacteria</taxon>
        <taxon>Bacillati</taxon>
        <taxon>Actinomycetota</taxon>
        <taxon>Actinomycetes</taxon>
        <taxon>Mycobacteriales</taxon>
        <taxon>Nocardiaceae</taxon>
        <taxon>Rhodococcoides</taxon>
    </lineage>
</organism>
<dbReference type="InterPro" id="IPR009057">
    <property type="entry name" value="Homeodomain-like_sf"/>
</dbReference>
<name>A0A239MET6_9NOCA</name>
<reference evidence="8" key="1">
    <citation type="submission" date="2017-06" db="EMBL/GenBank/DDBJ databases">
        <authorList>
            <person name="Varghese N."/>
            <person name="Submissions S."/>
        </authorList>
    </citation>
    <scope>NUCLEOTIDE SEQUENCE [LARGE SCALE GENOMIC DNA]</scope>
    <source>
        <strain evidence="8">JCM 23211</strain>
    </source>
</reference>
<feature type="compositionally biased region" description="Basic residues" evidence="5">
    <location>
        <begin position="29"/>
        <end position="42"/>
    </location>
</feature>
<dbReference type="GO" id="GO:0000976">
    <property type="term" value="F:transcription cis-regulatory region binding"/>
    <property type="evidence" value="ECO:0007669"/>
    <property type="project" value="TreeGrafter"/>
</dbReference>
<dbReference type="Gene3D" id="1.10.357.10">
    <property type="entry name" value="Tetracycline Repressor, domain 2"/>
    <property type="match status" value="1"/>
</dbReference>
<evidence type="ECO:0000259" key="6">
    <source>
        <dbReference type="PROSITE" id="PS50977"/>
    </source>
</evidence>
<dbReference type="InterPro" id="IPR023772">
    <property type="entry name" value="DNA-bd_HTH_TetR-type_CS"/>
</dbReference>
<evidence type="ECO:0000313" key="7">
    <source>
        <dbReference type="EMBL" id="SNT41557.1"/>
    </source>
</evidence>
<keyword evidence="3" id="KW-0804">Transcription</keyword>
<evidence type="ECO:0000256" key="5">
    <source>
        <dbReference type="SAM" id="MobiDB-lite"/>
    </source>
</evidence>
<dbReference type="Pfam" id="PF17754">
    <property type="entry name" value="TetR_C_14"/>
    <property type="match status" value="1"/>
</dbReference>
<feature type="region of interest" description="Disordered" evidence="5">
    <location>
        <begin position="29"/>
        <end position="48"/>
    </location>
</feature>
<dbReference type="Pfam" id="PF00440">
    <property type="entry name" value="TetR_N"/>
    <property type="match status" value="1"/>
</dbReference>
<dbReference type="AlphaFoldDB" id="A0A239MET6"/>
<dbReference type="EMBL" id="FZOW01000018">
    <property type="protein sequence ID" value="SNT41557.1"/>
    <property type="molecule type" value="Genomic_DNA"/>
</dbReference>
<dbReference type="PRINTS" id="PR00455">
    <property type="entry name" value="HTHTETR"/>
</dbReference>
<dbReference type="InterPro" id="IPR023851">
    <property type="entry name" value="Tscrpt_reg_TetR-type"/>
</dbReference>
<evidence type="ECO:0000313" key="8">
    <source>
        <dbReference type="Proteomes" id="UP000198327"/>
    </source>
</evidence>